<dbReference type="InterPro" id="IPR028973">
    <property type="entry name" value="PhnB-like"/>
</dbReference>
<dbReference type="EMBL" id="CXST01000001">
    <property type="protein sequence ID" value="CTQ42595.1"/>
    <property type="molecule type" value="Genomic_DNA"/>
</dbReference>
<dbReference type="Proteomes" id="UP000048926">
    <property type="component" value="Unassembled WGS sequence"/>
</dbReference>
<dbReference type="GO" id="GO:0008168">
    <property type="term" value="F:methyltransferase activity"/>
    <property type="evidence" value="ECO:0007669"/>
    <property type="project" value="UniProtKB-KW"/>
</dbReference>
<dbReference type="GO" id="GO:0032259">
    <property type="term" value="P:methylation"/>
    <property type="evidence" value="ECO:0007669"/>
    <property type="project" value="UniProtKB-KW"/>
</dbReference>
<dbReference type="RefSeq" id="WP_306354523.1">
    <property type="nucleotide sequence ID" value="NZ_CXST01000001.1"/>
</dbReference>
<sequence>MSEVEIRKEGLTLELSRVIAAPREAVWQCWTNPELLKRWFCPKPWFVPKADMDVRPGGRFNTVMAGPEGELFENVGMFLEVVDGEKLTFTDAYSEGYVPRENAFMTGYVELADVPGVGTRFTWGARHTSEADRNKHLEMGFEEGWKAASTQLDELARSIAIEGLQTTPAFSAKVRTCLFFSEKGEEAAKYYTSLLPDSVMGSVFQPDPNGPVLVAEFTLAGSPFMILNGNPDMQPSYLTSISILTEDQAETDRLWQALLADGGEEGQCGWLKDRYGVHWQIVPKALPRLMHAGNPERAGRVSAALMKMRKIDIAGLEAAA</sequence>
<dbReference type="CDD" id="cd08896">
    <property type="entry name" value="SRPBCC_CalC_Aha1-like_3"/>
    <property type="match status" value="1"/>
</dbReference>
<evidence type="ECO:0000259" key="3">
    <source>
        <dbReference type="Pfam" id="PF08327"/>
    </source>
</evidence>
<evidence type="ECO:0000256" key="1">
    <source>
        <dbReference type="ARBA" id="ARBA00006817"/>
    </source>
</evidence>
<proteinExistence type="inferred from homology"/>
<dbReference type="InterPro" id="IPR013538">
    <property type="entry name" value="ASHA1/2-like_C"/>
</dbReference>
<dbReference type="Pfam" id="PF06983">
    <property type="entry name" value="3-dmu-9_3-mt"/>
    <property type="match status" value="1"/>
</dbReference>
<dbReference type="SUPFAM" id="SSF55961">
    <property type="entry name" value="Bet v1-like"/>
    <property type="match status" value="1"/>
</dbReference>
<evidence type="ECO:0000259" key="2">
    <source>
        <dbReference type="Pfam" id="PF06983"/>
    </source>
</evidence>
<dbReference type="Gene3D" id="3.30.530.20">
    <property type="match status" value="1"/>
</dbReference>
<dbReference type="InterPro" id="IPR023393">
    <property type="entry name" value="START-like_dom_sf"/>
</dbReference>
<evidence type="ECO:0000313" key="4">
    <source>
        <dbReference type="EMBL" id="CTQ42595.1"/>
    </source>
</evidence>
<organism evidence="4 5">
    <name type="scientific">Roseibium aggregatum</name>
    <dbReference type="NCBI Taxonomy" id="187304"/>
    <lineage>
        <taxon>Bacteria</taxon>
        <taxon>Pseudomonadati</taxon>
        <taxon>Pseudomonadota</taxon>
        <taxon>Alphaproteobacteria</taxon>
        <taxon>Hyphomicrobiales</taxon>
        <taxon>Stappiaceae</taxon>
        <taxon>Roseibium</taxon>
    </lineage>
</organism>
<dbReference type="CDD" id="cd06588">
    <property type="entry name" value="PhnB_like"/>
    <property type="match status" value="1"/>
</dbReference>
<accession>A0A0M6XXN9</accession>
<keyword evidence="5" id="KW-1185">Reference proteome</keyword>
<dbReference type="InterPro" id="IPR029068">
    <property type="entry name" value="Glyas_Bleomycin-R_OHBP_Dase"/>
</dbReference>
<reference evidence="5" key="1">
    <citation type="submission" date="2015-07" db="EMBL/GenBank/DDBJ databases">
        <authorList>
            <person name="Rodrigo-Torres Lidia"/>
            <person name="Arahal R.David."/>
        </authorList>
    </citation>
    <scope>NUCLEOTIDE SEQUENCE [LARGE SCALE GENOMIC DNA]</scope>
    <source>
        <strain evidence="5">CECT 4801</strain>
    </source>
</reference>
<dbReference type="SUPFAM" id="SSF54593">
    <property type="entry name" value="Glyoxalase/Bleomycin resistance protein/Dihydroxybiphenyl dioxygenase"/>
    <property type="match status" value="1"/>
</dbReference>
<dbReference type="STRING" id="187304.B0E33_25010"/>
<name>A0A0M6XXN9_9HYPH</name>
<gene>
    <name evidence="4" type="ORF">LAL4801_01026</name>
</gene>
<keyword evidence="4" id="KW-0808">Transferase</keyword>
<dbReference type="PANTHER" id="PTHR33990:SF2">
    <property type="entry name" value="PHNB-LIKE DOMAIN-CONTAINING PROTEIN"/>
    <property type="match status" value="1"/>
</dbReference>
<feature type="domain" description="Activator of Hsp90 ATPase homologue 1/2-like C-terminal" evidence="3">
    <location>
        <begin position="20"/>
        <end position="155"/>
    </location>
</feature>
<dbReference type="PANTHER" id="PTHR33990">
    <property type="entry name" value="PROTEIN YJDN-RELATED"/>
    <property type="match status" value="1"/>
</dbReference>
<keyword evidence="4" id="KW-0489">Methyltransferase</keyword>
<dbReference type="AlphaFoldDB" id="A0A0M6XXN9"/>
<protein>
    <submittedName>
        <fullName evidence="4">3-demethylubiquinone-9 3-methyltransferase</fullName>
    </submittedName>
</protein>
<dbReference type="Pfam" id="PF08327">
    <property type="entry name" value="AHSA1"/>
    <property type="match status" value="1"/>
</dbReference>
<evidence type="ECO:0000313" key="5">
    <source>
        <dbReference type="Proteomes" id="UP000048926"/>
    </source>
</evidence>
<dbReference type="Gene3D" id="3.10.180.10">
    <property type="entry name" value="2,3-Dihydroxybiphenyl 1,2-Dioxygenase, domain 1"/>
    <property type="match status" value="1"/>
</dbReference>
<feature type="domain" description="PhnB-like" evidence="2">
    <location>
        <begin position="173"/>
        <end position="282"/>
    </location>
</feature>
<keyword evidence="4" id="KW-0830">Ubiquinone</keyword>
<comment type="similarity">
    <text evidence="1">Belongs to the AHA1 family.</text>
</comment>